<dbReference type="AlphaFoldDB" id="A0A4Q0XRF8"/>
<dbReference type="RefSeq" id="WP_128996926.1">
    <property type="nucleotide sequence ID" value="NZ_PDKN01000009.1"/>
</dbReference>
<feature type="domain" description="KilA-N DNA-binding" evidence="1">
    <location>
        <begin position="16"/>
        <end position="100"/>
    </location>
</feature>
<dbReference type="OrthoDB" id="9816206at2"/>
<organism evidence="2 3">
    <name type="scientific">Candidatus Marinarcus aquaticus</name>
    <dbReference type="NCBI Taxonomy" id="2044504"/>
    <lineage>
        <taxon>Bacteria</taxon>
        <taxon>Pseudomonadati</taxon>
        <taxon>Campylobacterota</taxon>
        <taxon>Epsilonproteobacteria</taxon>
        <taxon>Campylobacterales</taxon>
        <taxon>Arcobacteraceae</taxon>
        <taxon>Candidatus Marinarcus</taxon>
    </lineage>
</organism>
<dbReference type="Pfam" id="PF10543">
    <property type="entry name" value="ORF6N"/>
    <property type="match status" value="1"/>
</dbReference>
<dbReference type="InterPro" id="IPR018873">
    <property type="entry name" value="KilA-N_DNA-bd_domain"/>
</dbReference>
<protein>
    <submittedName>
        <fullName evidence="2">DNA-binding protein</fullName>
    </submittedName>
</protein>
<keyword evidence="3" id="KW-1185">Reference proteome</keyword>
<accession>A0A4Q0XRF8</accession>
<comment type="caution">
    <text evidence="2">The sequence shown here is derived from an EMBL/GenBank/DDBJ whole genome shotgun (WGS) entry which is preliminary data.</text>
</comment>
<evidence type="ECO:0000259" key="1">
    <source>
        <dbReference type="Pfam" id="PF10543"/>
    </source>
</evidence>
<keyword evidence="2" id="KW-0238">DNA-binding</keyword>
<reference evidence="2 3" key="1">
    <citation type="submission" date="2017-10" db="EMBL/GenBank/DDBJ databases">
        <title>Genomics of the genus Arcobacter.</title>
        <authorList>
            <person name="Perez-Cataluna A."/>
            <person name="Figueras M.J."/>
        </authorList>
    </citation>
    <scope>NUCLEOTIDE SEQUENCE [LARGE SCALE GENOMIC DNA]</scope>
    <source>
        <strain evidence="2 3">CECT 8987</strain>
    </source>
</reference>
<sequence>MENHSKILHQTIVDDKIFIIRGIQVMIDRDLAELYEVETKVLNQAVKRNSDSFPSDFMFRLSNEEKNELVTTCDRLEKIKHSTSNPLAFTEQGVYMLATVLKSKIAREVNISIMRTFTRLKNQSVPYFDIIKRLEKLETEDNKTKELLRSVVQVINSMQELQDEAKDKTKKIGFLRE</sequence>
<gene>
    <name evidence="2" type="ORF">CRV04_11115</name>
</gene>
<name>A0A4Q0XRF8_9BACT</name>
<dbReference type="Proteomes" id="UP000290657">
    <property type="component" value="Unassembled WGS sequence"/>
</dbReference>
<evidence type="ECO:0000313" key="3">
    <source>
        <dbReference type="Proteomes" id="UP000290657"/>
    </source>
</evidence>
<dbReference type="EMBL" id="PDKN01000009">
    <property type="protein sequence ID" value="RXJ54579.1"/>
    <property type="molecule type" value="Genomic_DNA"/>
</dbReference>
<dbReference type="GO" id="GO:0003677">
    <property type="term" value="F:DNA binding"/>
    <property type="evidence" value="ECO:0007669"/>
    <property type="project" value="UniProtKB-KW"/>
</dbReference>
<proteinExistence type="predicted"/>
<evidence type="ECO:0000313" key="2">
    <source>
        <dbReference type="EMBL" id="RXJ54579.1"/>
    </source>
</evidence>